<dbReference type="PANTHER" id="PTHR34112:SF13">
    <property type="entry name" value="OS04G0448200 PROTEIN"/>
    <property type="match status" value="1"/>
</dbReference>
<dbReference type="OrthoDB" id="848545at2759"/>
<evidence type="ECO:0000313" key="2">
    <source>
        <dbReference type="EMBL" id="VFQ69523.1"/>
    </source>
</evidence>
<reference evidence="2 3" key="1">
    <citation type="submission" date="2018-04" db="EMBL/GenBank/DDBJ databases">
        <authorList>
            <person name="Vogel A."/>
        </authorList>
    </citation>
    <scope>NUCLEOTIDE SEQUENCE [LARGE SCALE GENOMIC DNA]</scope>
</reference>
<feature type="compositionally biased region" description="Low complexity" evidence="1">
    <location>
        <begin position="60"/>
        <end position="77"/>
    </location>
</feature>
<feature type="region of interest" description="Disordered" evidence="1">
    <location>
        <begin position="456"/>
        <end position="519"/>
    </location>
</feature>
<organism evidence="2 3">
    <name type="scientific">Cuscuta campestris</name>
    <dbReference type="NCBI Taxonomy" id="132261"/>
    <lineage>
        <taxon>Eukaryota</taxon>
        <taxon>Viridiplantae</taxon>
        <taxon>Streptophyta</taxon>
        <taxon>Embryophyta</taxon>
        <taxon>Tracheophyta</taxon>
        <taxon>Spermatophyta</taxon>
        <taxon>Magnoliopsida</taxon>
        <taxon>eudicotyledons</taxon>
        <taxon>Gunneridae</taxon>
        <taxon>Pentapetalae</taxon>
        <taxon>asterids</taxon>
        <taxon>lamiids</taxon>
        <taxon>Solanales</taxon>
        <taxon>Convolvulaceae</taxon>
        <taxon>Cuscuteae</taxon>
        <taxon>Cuscuta</taxon>
        <taxon>Cuscuta subgen. Grammica</taxon>
        <taxon>Cuscuta sect. Cleistogrammica</taxon>
    </lineage>
</organism>
<dbReference type="AlphaFoldDB" id="A0A484KUX5"/>
<name>A0A484KUX5_9ASTE</name>
<dbReference type="EMBL" id="OOIL02000791">
    <property type="protein sequence ID" value="VFQ69523.1"/>
    <property type="molecule type" value="Genomic_DNA"/>
</dbReference>
<dbReference type="PANTHER" id="PTHR34112">
    <property type="entry name" value="C-JUN-AMINO-TERMINAL KINASE-INTERACTING PROTEIN"/>
    <property type="match status" value="1"/>
</dbReference>
<gene>
    <name evidence="2" type="ORF">CCAM_LOCUS11299</name>
</gene>
<keyword evidence="3" id="KW-1185">Reference proteome</keyword>
<evidence type="ECO:0000313" key="3">
    <source>
        <dbReference type="Proteomes" id="UP000595140"/>
    </source>
</evidence>
<feature type="compositionally biased region" description="Polar residues" evidence="1">
    <location>
        <begin position="27"/>
        <end position="59"/>
    </location>
</feature>
<sequence>MERSEPALVPEWLKTTGTVTGGSNSSRYFVTSSHSEISQSTRNRSSRPVNVKGSSHSTLRSFFERSSSSNSRNSFKSNRSKHPYSSFTRTHHDKTHDKERQKFFVGGDLWDTNSSDPFGKILNGGAEKNALRRSQSLISRKPGMLLPQRTEDSKSGVNNHISGNGMLSDGINLDSVHKVSFEKDFPSLATDEKPARRIPSLGLSSAFHSMPMGNSALIGSDKWTKAFAEVPSIIGSNTMGSSSTQHSLSHTSTSSPCVNTCLNMAEALSQVPAQARIAPQVPDKIQRLEELELKQSRQLIPVTPSLPKALVSISSDKMKQPKLAVRTSEMGVAAKSVQQQPYTSQLTNQTRVGRVRPDTLYTSHIGKFLVLRPLATSATKDTLGVASGRGLHEPPPVPLLSPLNTSSTPMVTVLENKASALVPKQSPSAEKKVSISQAKSRSDFFNLIRKKTSLKTTEHPDSCTAYSSSNSEETDTTKGDSSVPSSPVVDDCQTTSNGNSHGTQGEACSSDGEDSYFNGNMYSDEEEVAFLRSLGWDENVGDDEGLTEEEINAFYRECMKLKPALFNFRRSQ</sequence>
<feature type="region of interest" description="Disordered" evidence="1">
    <location>
        <begin position="23"/>
        <end position="98"/>
    </location>
</feature>
<dbReference type="Proteomes" id="UP000595140">
    <property type="component" value="Unassembled WGS sequence"/>
</dbReference>
<feature type="compositionally biased region" description="Polar residues" evidence="1">
    <location>
        <begin position="492"/>
        <end position="507"/>
    </location>
</feature>
<accession>A0A484KUX5</accession>
<feature type="compositionally biased region" description="Low complexity" evidence="1">
    <location>
        <begin position="480"/>
        <end position="491"/>
    </location>
</feature>
<proteinExistence type="predicted"/>
<evidence type="ECO:0000256" key="1">
    <source>
        <dbReference type="SAM" id="MobiDB-lite"/>
    </source>
</evidence>
<protein>
    <submittedName>
        <fullName evidence="2">Uncharacterized protein</fullName>
    </submittedName>
</protein>